<protein>
    <submittedName>
        <fullName evidence="1">Uncharacterized protein</fullName>
    </submittedName>
</protein>
<dbReference type="KEGG" id="ssl:SS1G_10435"/>
<name>A7EYL9_SCLS1</name>
<dbReference type="GeneID" id="5484622"/>
<gene>
    <name evidence="1" type="ORF">SS1G_10435</name>
</gene>
<proteinExistence type="predicted"/>
<reference evidence="2" key="1">
    <citation type="journal article" date="2011" name="PLoS Genet.">
        <title>Genomic analysis of the necrotrophic fungal pathogens Sclerotinia sclerotiorum and Botrytis cinerea.</title>
        <authorList>
            <person name="Amselem J."/>
            <person name="Cuomo C.A."/>
            <person name="van Kan J.A."/>
            <person name="Viaud M."/>
            <person name="Benito E.P."/>
            <person name="Couloux A."/>
            <person name="Coutinho P.M."/>
            <person name="de Vries R.P."/>
            <person name="Dyer P.S."/>
            <person name="Fillinger S."/>
            <person name="Fournier E."/>
            <person name="Gout L."/>
            <person name="Hahn M."/>
            <person name="Kohn L."/>
            <person name="Lapalu N."/>
            <person name="Plummer K.M."/>
            <person name="Pradier J.M."/>
            <person name="Quevillon E."/>
            <person name="Sharon A."/>
            <person name="Simon A."/>
            <person name="ten Have A."/>
            <person name="Tudzynski B."/>
            <person name="Tudzynski P."/>
            <person name="Wincker P."/>
            <person name="Andrew M."/>
            <person name="Anthouard V."/>
            <person name="Beever R.E."/>
            <person name="Beffa R."/>
            <person name="Benoit I."/>
            <person name="Bouzid O."/>
            <person name="Brault B."/>
            <person name="Chen Z."/>
            <person name="Choquer M."/>
            <person name="Collemare J."/>
            <person name="Cotton P."/>
            <person name="Danchin E.G."/>
            <person name="Da Silva C."/>
            <person name="Gautier A."/>
            <person name="Giraud C."/>
            <person name="Giraud T."/>
            <person name="Gonzalez C."/>
            <person name="Grossetete S."/>
            <person name="Guldener U."/>
            <person name="Henrissat B."/>
            <person name="Howlett B.J."/>
            <person name="Kodira C."/>
            <person name="Kretschmer M."/>
            <person name="Lappartient A."/>
            <person name="Leroch M."/>
            <person name="Levis C."/>
            <person name="Mauceli E."/>
            <person name="Neuveglise C."/>
            <person name="Oeser B."/>
            <person name="Pearson M."/>
            <person name="Poulain J."/>
            <person name="Poussereau N."/>
            <person name="Quesneville H."/>
            <person name="Rascle C."/>
            <person name="Schumacher J."/>
            <person name="Segurens B."/>
            <person name="Sexton A."/>
            <person name="Silva E."/>
            <person name="Sirven C."/>
            <person name="Soanes D.M."/>
            <person name="Talbot N.J."/>
            <person name="Templeton M."/>
            <person name="Yandava C."/>
            <person name="Yarden O."/>
            <person name="Zeng Q."/>
            <person name="Rollins J.A."/>
            <person name="Lebrun M.H."/>
            <person name="Dickman M."/>
        </authorList>
    </citation>
    <scope>NUCLEOTIDE SEQUENCE [LARGE SCALE GENOMIC DNA]</scope>
    <source>
        <strain evidence="2">ATCC 18683 / 1980 / Ss-1</strain>
    </source>
</reference>
<dbReference type="EMBL" id="CH476635">
    <property type="protein sequence ID" value="EDN94561.1"/>
    <property type="molecule type" value="Genomic_DNA"/>
</dbReference>
<dbReference type="AlphaFoldDB" id="A7EYL9"/>
<dbReference type="Proteomes" id="UP000001312">
    <property type="component" value="Unassembled WGS sequence"/>
</dbReference>
<dbReference type="InParanoid" id="A7EYL9"/>
<sequence>MTMMTFNGAFCYLATSRPPIKALIKKFIHWLDIQETAFILKPQLRHVTPTSSRMHAHQNHLSASYSTAQFWTVKIYTIYNPVPCQHETLILAQTFLILYDR</sequence>
<accession>A7EYL9</accession>
<evidence type="ECO:0000313" key="1">
    <source>
        <dbReference type="EMBL" id="EDN94561.1"/>
    </source>
</evidence>
<dbReference type="RefSeq" id="XP_001588887.1">
    <property type="nucleotide sequence ID" value="XM_001588837.1"/>
</dbReference>
<evidence type="ECO:0000313" key="2">
    <source>
        <dbReference type="Proteomes" id="UP000001312"/>
    </source>
</evidence>
<dbReference type="HOGENOM" id="CLU_2293389_0_0_1"/>
<organism evidence="1 2">
    <name type="scientific">Sclerotinia sclerotiorum (strain ATCC 18683 / 1980 / Ss-1)</name>
    <name type="common">White mold</name>
    <name type="synonym">Whetzelinia sclerotiorum</name>
    <dbReference type="NCBI Taxonomy" id="665079"/>
    <lineage>
        <taxon>Eukaryota</taxon>
        <taxon>Fungi</taxon>
        <taxon>Dikarya</taxon>
        <taxon>Ascomycota</taxon>
        <taxon>Pezizomycotina</taxon>
        <taxon>Leotiomycetes</taxon>
        <taxon>Helotiales</taxon>
        <taxon>Sclerotiniaceae</taxon>
        <taxon>Sclerotinia</taxon>
    </lineage>
</organism>
<keyword evidence="2" id="KW-1185">Reference proteome</keyword>